<evidence type="ECO:0000256" key="1">
    <source>
        <dbReference type="ARBA" id="ARBA00004418"/>
    </source>
</evidence>
<dbReference type="NCBIfam" id="TIGR02800">
    <property type="entry name" value="propeller_TolB"/>
    <property type="match status" value="1"/>
</dbReference>
<comment type="subcellular location">
    <subcellularLocation>
        <location evidence="1 5">Periplasm</location>
    </subcellularLocation>
</comment>
<dbReference type="Gene3D" id="2.120.10.30">
    <property type="entry name" value="TolB, C-terminal domain"/>
    <property type="match status" value="1"/>
</dbReference>
<dbReference type="Pfam" id="PF04052">
    <property type="entry name" value="TolB_N"/>
    <property type="match status" value="1"/>
</dbReference>
<feature type="chain" id="PRO_5044940952" description="Tol-Pal system protein TolB" evidence="5">
    <location>
        <begin position="23"/>
        <end position="444"/>
    </location>
</feature>
<keyword evidence="5" id="KW-0131">Cell cycle</keyword>
<evidence type="ECO:0000256" key="2">
    <source>
        <dbReference type="ARBA" id="ARBA00009820"/>
    </source>
</evidence>
<name>A0ABV7HEH6_9GAMM</name>
<proteinExistence type="inferred from homology"/>
<dbReference type="InterPro" id="IPR014167">
    <property type="entry name" value="Tol-Pal_TolB"/>
</dbReference>
<dbReference type="SUPFAM" id="SSF69304">
    <property type="entry name" value="Tricorn protease N-terminal domain"/>
    <property type="match status" value="1"/>
</dbReference>
<dbReference type="HAMAP" id="MF_00671">
    <property type="entry name" value="TolB"/>
    <property type="match status" value="1"/>
</dbReference>
<keyword evidence="3 5" id="KW-0732">Signal</keyword>
<keyword evidence="4 5" id="KW-0574">Periplasm</keyword>
<evidence type="ECO:0000256" key="5">
    <source>
        <dbReference type="HAMAP-Rule" id="MF_00671"/>
    </source>
</evidence>
<keyword evidence="5" id="KW-0132">Cell division</keyword>
<evidence type="ECO:0000256" key="3">
    <source>
        <dbReference type="ARBA" id="ARBA00022729"/>
    </source>
</evidence>
<dbReference type="Gene3D" id="3.40.50.10070">
    <property type="entry name" value="TolB, N-terminal domain"/>
    <property type="match status" value="1"/>
</dbReference>
<comment type="similarity">
    <text evidence="2 5">Belongs to the TolB family.</text>
</comment>
<dbReference type="InterPro" id="IPR011659">
    <property type="entry name" value="WD40"/>
</dbReference>
<feature type="domain" description="TolB N-terminal" evidence="6">
    <location>
        <begin position="30"/>
        <end position="133"/>
    </location>
</feature>
<evidence type="ECO:0000313" key="7">
    <source>
        <dbReference type="EMBL" id="MFC3150530.1"/>
    </source>
</evidence>
<dbReference type="Pfam" id="PF07676">
    <property type="entry name" value="PD40"/>
    <property type="match status" value="3"/>
</dbReference>
<feature type="signal peptide" evidence="5">
    <location>
        <begin position="1"/>
        <end position="22"/>
    </location>
</feature>
<dbReference type="EMBL" id="JBHRSZ010000002">
    <property type="protein sequence ID" value="MFC3150530.1"/>
    <property type="molecule type" value="Genomic_DNA"/>
</dbReference>
<comment type="caution">
    <text evidence="7">The sequence shown here is derived from an EMBL/GenBank/DDBJ whole genome shotgun (WGS) entry which is preliminary data.</text>
</comment>
<dbReference type="Proteomes" id="UP001595476">
    <property type="component" value="Unassembled WGS sequence"/>
</dbReference>
<dbReference type="PANTHER" id="PTHR36842">
    <property type="entry name" value="PROTEIN TOLB HOMOLOG"/>
    <property type="match status" value="1"/>
</dbReference>
<reference evidence="8" key="1">
    <citation type="journal article" date="2019" name="Int. J. Syst. Evol. Microbiol.">
        <title>The Global Catalogue of Microorganisms (GCM) 10K type strain sequencing project: providing services to taxonomists for standard genome sequencing and annotation.</title>
        <authorList>
            <consortium name="The Broad Institute Genomics Platform"/>
            <consortium name="The Broad Institute Genome Sequencing Center for Infectious Disease"/>
            <person name="Wu L."/>
            <person name="Ma J."/>
        </authorList>
    </citation>
    <scope>NUCLEOTIDE SEQUENCE [LARGE SCALE GENOMIC DNA]</scope>
    <source>
        <strain evidence="8">KCTC 52438</strain>
    </source>
</reference>
<evidence type="ECO:0000259" key="6">
    <source>
        <dbReference type="Pfam" id="PF04052"/>
    </source>
</evidence>
<keyword evidence="8" id="KW-1185">Reference proteome</keyword>
<protein>
    <recommendedName>
        <fullName evidence="5">Tol-Pal system protein TolB</fullName>
    </recommendedName>
</protein>
<comment type="subunit">
    <text evidence="5">The Tol-Pal system is composed of five core proteins: the inner membrane proteins TolA, TolQ and TolR, the periplasmic protein TolB and the outer membrane protein Pal. They form a network linking the inner and outer membranes and the peptidoglycan layer.</text>
</comment>
<comment type="function">
    <text evidence="5">Part of the Tol-Pal system, which plays a role in outer membrane invagination during cell division and is important for maintaining outer membrane integrity.</text>
</comment>
<accession>A0ABV7HEH6</accession>
<dbReference type="PANTHER" id="PTHR36842:SF1">
    <property type="entry name" value="PROTEIN TOLB"/>
    <property type="match status" value="1"/>
</dbReference>
<dbReference type="InterPro" id="IPR011042">
    <property type="entry name" value="6-blade_b-propeller_TolB-like"/>
</dbReference>
<organism evidence="7 8">
    <name type="scientific">Litoribrevibacter euphylliae</name>
    <dbReference type="NCBI Taxonomy" id="1834034"/>
    <lineage>
        <taxon>Bacteria</taxon>
        <taxon>Pseudomonadati</taxon>
        <taxon>Pseudomonadota</taxon>
        <taxon>Gammaproteobacteria</taxon>
        <taxon>Oceanospirillales</taxon>
        <taxon>Oceanospirillaceae</taxon>
        <taxon>Litoribrevibacter</taxon>
    </lineage>
</organism>
<dbReference type="RefSeq" id="WP_386717489.1">
    <property type="nucleotide sequence ID" value="NZ_JBHRSZ010000002.1"/>
</dbReference>
<evidence type="ECO:0000256" key="4">
    <source>
        <dbReference type="ARBA" id="ARBA00022764"/>
    </source>
</evidence>
<dbReference type="InterPro" id="IPR007195">
    <property type="entry name" value="TolB_N"/>
</dbReference>
<sequence precursor="true">MRTKLILTVLLALWGASSGALASEDGPRISILITKGVESAIPVAVVPFAWQGNNALPEDVSGIVSSDLYRSGYFDLLPVGNMLSLPHKSEDFIYADWERTNQDFVLIGQIGFDAVKREYQVRYELFDIFLGQSVLAEVVPGKETQLRDIAHYISDKVYEKITGKPGAFSTEIAYVTVENVKSNPMFQLNIADADGGRARYVLRSDEPIISPSWSNDGKKLAYVSFERRKGQKLGRPAIYIQYKETGKRVRVSSFEGLNGAPSWSPDDQKLAFVLSRDGNPEIYVLDLQTKKLSRKTRHYAIDTEPSWTPDGKGIIFTSNRIGNPQIYRLSLATNKVERLTYHGDYNARAQMTRDGRYLVMVHRSEGIFHIARQDLQTGRIKVLTESDLDESPSVAPNGGMVIYATKYRDQGVLSVVSIDGEVSMRLPSSKGDVREPAWSPYLRR</sequence>
<gene>
    <name evidence="5 7" type="primary">tolB</name>
    <name evidence="7" type="ORF">ACFOEK_05810</name>
</gene>
<dbReference type="SUPFAM" id="SSF52964">
    <property type="entry name" value="TolB, N-terminal domain"/>
    <property type="match status" value="1"/>
</dbReference>
<evidence type="ECO:0000313" key="8">
    <source>
        <dbReference type="Proteomes" id="UP001595476"/>
    </source>
</evidence>